<dbReference type="AlphaFoldDB" id="A0ABC8ZC40"/>
<dbReference type="PANTHER" id="PTHR23316">
    <property type="entry name" value="IMPORTIN ALPHA"/>
    <property type="match status" value="1"/>
</dbReference>
<dbReference type="Pfam" id="PF00514">
    <property type="entry name" value="Arm"/>
    <property type="match status" value="4"/>
</dbReference>
<dbReference type="Gene3D" id="1.25.10.10">
    <property type="entry name" value="Leucine-rich Repeat Variant"/>
    <property type="match status" value="1"/>
</dbReference>
<dbReference type="Pfam" id="PF16186">
    <property type="entry name" value="Arm_3"/>
    <property type="match status" value="1"/>
</dbReference>
<comment type="subunit">
    <text evidence="5">Forms a complex with importin subunit beta-1.</text>
</comment>
<sequence>MTSERAAERSRFRSSRFKYVVDADDVRPRRRREEVYIDLIKRRPTRVLPQSVLQGLGSDDTALQLEAMREVKTVLSVAEQEVPSIKKVVRSGVVPFIVQLLDRESCPQLQFEAAWALSKIISSGTSDNADMVVDLGAVPILVKLLSSPTTEDVREQAVQGLGSMALKSAACRDKVLEHGAVAPLLQLLNANPRLTAEGHKQLMPWQPGAQLWVKPTIPVLRQLIYSQDVEIISEASWALSYLSDCTDDKITPVIIDNESFPRLTEFLNKYHSPSLLIPVLRVIGNIAASSSVQTQAVIDGNMIGPMVRLMQTSSFNVRKEAVQAISKVTSSGTHDQIKYLVSEGCIKAFCDLLGYTDFSSILMLCLEGLGNILKAGVAEKSSEACTDNMYALMIEDADLQKIEDLQDHGDFSVYEMAINLIESYFEVEEIYEDVTSKEDAPQTPL</sequence>
<organism evidence="7 8">
    <name type="scientific">Urochloa decumbens</name>
    <dbReference type="NCBI Taxonomy" id="240449"/>
    <lineage>
        <taxon>Eukaryota</taxon>
        <taxon>Viridiplantae</taxon>
        <taxon>Streptophyta</taxon>
        <taxon>Embryophyta</taxon>
        <taxon>Tracheophyta</taxon>
        <taxon>Spermatophyta</taxon>
        <taxon>Magnoliopsida</taxon>
        <taxon>Liliopsida</taxon>
        <taxon>Poales</taxon>
        <taxon>Poaceae</taxon>
        <taxon>PACMAD clade</taxon>
        <taxon>Panicoideae</taxon>
        <taxon>Panicodae</taxon>
        <taxon>Paniceae</taxon>
        <taxon>Melinidinae</taxon>
        <taxon>Urochloa</taxon>
    </lineage>
</organism>
<dbReference type="PIRSF" id="PIRSF005673">
    <property type="entry name" value="Importin_alpha"/>
    <property type="match status" value="1"/>
</dbReference>
<evidence type="ECO:0000256" key="3">
    <source>
        <dbReference type="ARBA" id="ARBA00022737"/>
    </source>
</evidence>
<keyword evidence="8" id="KW-1185">Reference proteome</keyword>
<evidence type="ECO:0000256" key="2">
    <source>
        <dbReference type="ARBA" id="ARBA00022448"/>
    </source>
</evidence>
<name>A0ABC8ZC40_9POAL</name>
<evidence type="ECO:0000313" key="8">
    <source>
        <dbReference type="Proteomes" id="UP001497457"/>
    </source>
</evidence>
<dbReference type="GO" id="GO:0015031">
    <property type="term" value="P:protein transport"/>
    <property type="evidence" value="ECO:0007669"/>
    <property type="project" value="UniProtKB-KW"/>
</dbReference>
<evidence type="ECO:0000256" key="6">
    <source>
        <dbReference type="PROSITE-ProRule" id="PRU00259"/>
    </source>
</evidence>
<dbReference type="EMBL" id="OZ075128">
    <property type="protein sequence ID" value="CAL4956788.1"/>
    <property type="molecule type" value="Genomic_DNA"/>
</dbReference>
<dbReference type="SUPFAM" id="SSF48371">
    <property type="entry name" value="ARM repeat"/>
    <property type="match status" value="1"/>
</dbReference>
<gene>
    <name evidence="7" type="ORF">URODEC1_LOCUS42159</name>
</gene>
<dbReference type="InterPro" id="IPR016024">
    <property type="entry name" value="ARM-type_fold"/>
</dbReference>
<keyword evidence="4 5" id="KW-0653">Protein transport</keyword>
<protein>
    <recommendedName>
        <fullName evidence="5">Importin subunit alpha</fullName>
    </recommendedName>
</protein>
<reference evidence="8" key="1">
    <citation type="submission" date="2024-06" db="EMBL/GenBank/DDBJ databases">
        <authorList>
            <person name="Ryan C."/>
        </authorList>
    </citation>
    <scope>NUCLEOTIDE SEQUENCE [LARGE SCALE GENOMIC DNA]</scope>
</reference>
<dbReference type="InterPro" id="IPR032413">
    <property type="entry name" value="Arm_3"/>
</dbReference>
<dbReference type="InterPro" id="IPR011989">
    <property type="entry name" value="ARM-like"/>
</dbReference>
<evidence type="ECO:0000256" key="1">
    <source>
        <dbReference type="ARBA" id="ARBA00010394"/>
    </source>
</evidence>
<comment type="similarity">
    <text evidence="1 5">Belongs to the importin alpha family.</text>
</comment>
<feature type="repeat" description="ARM" evidence="6">
    <location>
        <begin position="136"/>
        <end position="165"/>
    </location>
</feature>
<dbReference type="SMART" id="SM00185">
    <property type="entry name" value="ARM"/>
    <property type="match status" value="6"/>
</dbReference>
<keyword evidence="2 5" id="KW-0813">Transport</keyword>
<dbReference type="Proteomes" id="UP001497457">
    <property type="component" value="Chromosome 18b"/>
</dbReference>
<evidence type="ECO:0000256" key="4">
    <source>
        <dbReference type="ARBA" id="ARBA00022927"/>
    </source>
</evidence>
<evidence type="ECO:0000256" key="5">
    <source>
        <dbReference type="PIRNR" id="PIRNR005673"/>
    </source>
</evidence>
<dbReference type="PROSITE" id="PS50176">
    <property type="entry name" value="ARM_REPEAT"/>
    <property type="match status" value="1"/>
</dbReference>
<accession>A0ABC8ZC40</accession>
<comment type="function">
    <text evidence="5">Binds specifically and directly to substrates containing either a simple or bipartite NLS motif. Promotes docking of import substrates to the nuclear envelope.</text>
</comment>
<reference evidence="7 8" key="2">
    <citation type="submission" date="2024-10" db="EMBL/GenBank/DDBJ databases">
        <authorList>
            <person name="Ryan C."/>
        </authorList>
    </citation>
    <scope>NUCLEOTIDE SEQUENCE [LARGE SCALE GENOMIC DNA]</scope>
</reference>
<proteinExistence type="inferred from homology"/>
<evidence type="ECO:0000313" key="7">
    <source>
        <dbReference type="EMBL" id="CAL4956788.1"/>
    </source>
</evidence>
<dbReference type="InterPro" id="IPR024931">
    <property type="entry name" value="Importin_alpha"/>
</dbReference>
<keyword evidence="3" id="KW-0677">Repeat</keyword>
<dbReference type="InterPro" id="IPR000225">
    <property type="entry name" value="Armadillo"/>
</dbReference>